<dbReference type="Proteomes" id="UP000297907">
    <property type="component" value="Unassembled WGS sequence"/>
</dbReference>
<dbReference type="Pfam" id="PF07690">
    <property type="entry name" value="MFS_1"/>
    <property type="match status" value="1"/>
</dbReference>
<accession>A0A4R8W230</accession>
<dbReference type="OrthoDB" id="7375466at2"/>
<evidence type="ECO:0000256" key="4">
    <source>
        <dbReference type="ARBA" id="ARBA00023136"/>
    </source>
</evidence>
<feature type="transmembrane region" description="Helical" evidence="5">
    <location>
        <begin position="291"/>
        <end position="313"/>
    </location>
</feature>
<name>A0A4R8W230_9MICO</name>
<dbReference type="PROSITE" id="PS50850">
    <property type="entry name" value="MFS"/>
    <property type="match status" value="1"/>
</dbReference>
<feature type="transmembrane region" description="Helical" evidence="5">
    <location>
        <begin position="325"/>
        <end position="344"/>
    </location>
</feature>
<dbReference type="GO" id="GO:0022857">
    <property type="term" value="F:transmembrane transporter activity"/>
    <property type="evidence" value="ECO:0007669"/>
    <property type="project" value="InterPro"/>
</dbReference>
<dbReference type="Gene3D" id="1.20.1250.20">
    <property type="entry name" value="MFS general substrate transporter like domains"/>
    <property type="match status" value="1"/>
</dbReference>
<protein>
    <submittedName>
        <fullName evidence="7">MFS transporter</fullName>
    </submittedName>
</protein>
<feature type="transmembrane region" description="Helical" evidence="5">
    <location>
        <begin position="423"/>
        <end position="442"/>
    </location>
</feature>
<keyword evidence="3 5" id="KW-1133">Transmembrane helix</keyword>
<comment type="caution">
    <text evidence="7">The sequence shown here is derived from an EMBL/GenBank/DDBJ whole genome shotgun (WGS) entry which is preliminary data.</text>
</comment>
<feature type="transmembrane region" description="Helical" evidence="5">
    <location>
        <begin position="224"/>
        <end position="241"/>
    </location>
</feature>
<dbReference type="AlphaFoldDB" id="A0A4R8W230"/>
<evidence type="ECO:0000256" key="1">
    <source>
        <dbReference type="ARBA" id="ARBA00004651"/>
    </source>
</evidence>
<keyword evidence="4 5" id="KW-0472">Membrane</keyword>
<gene>
    <name evidence="7" type="ORF">E3O42_11160</name>
</gene>
<dbReference type="PRINTS" id="PR01036">
    <property type="entry name" value="TCRTETB"/>
</dbReference>
<evidence type="ECO:0000313" key="8">
    <source>
        <dbReference type="Proteomes" id="UP000297907"/>
    </source>
</evidence>
<evidence type="ECO:0000256" key="5">
    <source>
        <dbReference type="SAM" id="Phobius"/>
    </source>
</evidence>
<evidence type="ECO:0000313" key="7">
    <source>
        <dbReference type="EMBL" id="TFC01030.1"/>
    </source>
</evidence>
<evidence type="ECO:0000259" key="6">
    <source>
        <dbReference type="PROSITE" id="PS50850"/>
    </source>
</evidence>
<feature type="transmembrane region" description="Helical" evidence="5">
    <location>
        <begin position="76"/>
        <end position="99"/>
    </location>
</feature>
<evidence type="ECO:0000256" key="3">
    <source>
        <dbReference type="ARBA" id="ARBA00022989"/>
    </source>
</evidence>
<dbReference type="Gene3D" id="1.20.1720.10">
    <property type="entry name" value="Multidrug resistance protein D"/>
    <property type="match status" value="1"/>
</dbReference>
<feature type="domain" description="Major facilitator superfamily (MFS) profile" evidence="6">
    <location>
        <begin position="7"/>
        <end position="446"/>
    </location>
</feature>
<comment type="subcellular location">
    <subcellularLocation>
        <location evidence="1">Cell membrane</location>
        <topology evidence="1">Multi-pass membrane protein</topology>
    </subcellularLocation>
</comment>
<dbReference type="CDD" id="cd17321">
    <property type="entry name" value="MFS_MMR_MDR_like"/>
    <property type="match status" value="1"/>
</dbReference>
<dbReference type="PANTHER" id="PTHR42718:SF42">
    <property type="entry name" value="EXPORT PROTEIN"/>
    <property type="match status" value="1"/>
</dbReference>
<keyword evidence="2 5" id="KW-0812">Transmembrane</keyword>
<feature type="transmembrane region" description="Helical" evidence="5">
    <location>
        <begin position="350"/>
        <end position="377"/>
    </location>
</feature>
<dbReference type="EMBL" id="SOFL01000036">
    <property type="protein sequence ID" value="TFC01030.1"/>
    <property type="molecule type" value="Genomic_DNA"/>
</dbReference>
<reference evidence="7 8" key="1">
    <citation type="submission" date="2019-03" db="EMBL/GenBank/DDBJ databases">
        <title>Genomics of glacier-inhabiting Cryobacterium strains.</title>
        <authorList>
            <person name="Liu Q."/>
            <person name="Xin Y.-H."/>
        </authorList>
    </citation>
    <scope>NUCLEOTIDE SEQUENCE [LARGE SCALE GENOMIC DNA]</scope>
    <source>
        <strain evidence="7 8">RHLS22-1</strain>
    </source>
</reference>
<dbReference type="SUPFAM" id="SSF103473">
    <property type="entry name" value="MFS general substrate transporter"/>
    <property type="match status" value="1"/>
</dbReference>
<dbReference type="RefSeq" id="WP_134454009.1">
    <property type="nucleotide sequence ID" value="NZ_SOFL01000036.1"/>
</dbReference>
<dbReference type="PANTHER" id="PTHR42718">
    <property type="entry name" value="MAJOR FACILITATOR SUPERFAMILY MULTIDRUG TRANSPORTER MFSC"/>
    <property type="match status" value="1"/>
</dbReference>
<feature type="transmembrane region" description="Helical" evidence="5">
    <location>
        <begin position="190"/>
        <end position="212"/>
    </location>
</feature>
<feature type="transmembrane region" description="Helical" evidence="5">
    <location>
        <begin position="159"/>
        <end position="178"/>
    </location>
</feature>
<evidence type="ECO:0000256" key="2">
    <source>
        <dbReference type="ARBA" id="ARBA00022692"/>
    </source>
</evidence>
<feature type="transmembrane region" description="Helical" evidence="5">
    <location>
        <begin position="262"/>
        <end position="285"/>
    </location>
</feature>
<dbReference type="GO" id="GO:0005886">
    <property type="term" value="C:plasma membrane"/>
    <property type="evidence" value="ECO:0007669"/>
    <property type="project" value="UniProtKB-SubCell"/>
</dbReference>
<sequence length="478" mass="48890">MTTPRVTLIVAILASFAAFLDGSIVTVALPAIAKDLGGGVGTQQWVLDAYLLSLGSLILLAGSLADSFGSLRILRIGLCVFGLASIACALAPTASVLIATRGVQGIGAALLVPSSLALITSTFSGEAKGRAIGAWTAWTSTAFIVGPLLGGILVDTLGWRHIFAINVIPILVTLFLTRGGTTSSDRRTQASIDSLGAALAALGLAGSVFALIEQQNLGWTSPLVLAPLTIGLACLVAFILWERHTAYPMLPLTLFRSQNFRNGNLATAAIYAGVSLGLLVVVLFLQEAAGFTATMAGMATLPIALISLALSRTFGTLAGKHGPRLFMTLGPALAAAGFLLMLTARSPINFWWQILPGLLLYGTGLAITVAPLTTAVLSSISATQAGVGSAVNNAVARISGLVAIAFMSTVIGSALTTGSFHRALTVTAGLFLTGSVISAVGIRNGSASDSPIPAEAAANCTDRAILTLPPTFAPRIMR</sequence>
<proteinExistence type="predicted"/>
<feature type="transmembrane region" description="Helical" evidence="5">
    <location>
        <begin position="105"/>
        <end position="123"/>
    </location>
</feature>
<keyword evidence="8" id="KW-1185">Reference proteome</keyword>
<dbReference type="InterPro" id="IPR036259">
    <property type="entry name" value="MFS_trans_sf"/>
</dbReference>
<feature type="transmembrane region" description="Helical" evidence="5">
    <location>
        <begin position="135"/>
        <end position="153"/>
    </location>
</feature>
<dbReference type="InterPro" id="IPR020846">
    <property type="entry name" value="MFS_dom"/>
</dbReference>
<feature type="transmembrane region" description="Helical" evidence="5">
    <location>
        <begin position="398"/>
        <end position="417"/>
    </location>
</feature>
<dbReference type="InterPro" id="IPR011701">
    <property type="entry name" value="MFS"/>
</dbReference>
<organism evidence="7 8">
    <name type="scientific">Cryobacterium adonitolivorans</name>
    <dbReference type="NCBI Taxonomy" id="1259189"/>
    <lineage>
        <taxon>Bacteria</taxon>
        <taxon>Bacillati</taxon>
        <taxon>Actinomycetota</taxon>
        <taxon>Actinomycetes</taxon>
        <taxon>Micrococcales</taxon>
        <taxon>Microbacteriaceae</taxon>
        <taxon>Cryobacterium</taxon>
    </lineage>
</organism>
<feature type="transmembrane region" description="Helical" evidence="5">
    <location>
        <begin position="7"/>
        <end position="33"/>
    </location>
</feature>
<feature type="transmembrane region" description="Helical" evidence="5">
    <location>
        <begin position="45"/>
        <end position="64"/>
    </location>
</feature>